<keyword evidence="8" id="KW-1185">Reference proteome</keyword>
<evidence type="ECO:0000313" key="8">
    <source>
        <dbReference type="Proteomes" id="UP000189513"/>
    </source>
</evidence>
<keyword evidence="1 6" id="KW-0812">Transmembrane</keyword>
<evidence type="ECO:0000256" key="6">
    <source>
        <dbReference type="SAM" id="Phobius"/>
    </source>
</evidence>
<accession>A0A1V2L3B9</accession>
<dbReference type="EMBL" id="MPUK01000007">
    <property type="protein sequence ID" value="ONH66418.1"/>
    <property type="molecule type" value="Genomic_DNA"/>
</dbReference>
<comment type="caution">
    <text evidence="7">The sequence shown here is derived from an EMBL/GenBank/DDBJ whole genome shotgun (WGS) entry which is preliminary data.</text>
</comment>
<evidence type="ECO:0000256" key="1">
    <source>
        <dbReference type="ARBA" id="ARBA00022692"/>
    </source>
</evidence>
<name>A0A1V2L3B9_CYBFA</name>
<proteinExistence type="predicted"/>
<dbReference type="Pfam" id="PF09446">
    <property type="entry name" value="VMA21"/>
    <property type="match status" value="1"/>
</dbReference>
<keyword evidence="2" id="KW-0256">Endoplasmic reticulum</keyword>
<feature type="transmembrane region" description="Helical" evidence="6">
    <location>
        <begin position="41"/>
        <end position="62"/>
    </location>
</feature>
<dbReference type="InterPro" id="IPR019013">
    <property type="entry name" value="Vma21"/>
</dbReference>
<feature type="transmembrane region" description="Helical" evidence="6">
    <location>
        <begin position="12"/>
        <end position="35"/>
    </location>
</feature>
<keyword evidence="5" id="KW-0968">Cytoplasmic vesicle</keyword>
<gene>
    <name evidence="7" type="ORF">BON22_3851</name>
</gene>
<dbReference type="GO" id="GO:0031410">
    <property type="term" value="C:cytoplasmic vesicle"/>
    <property type="evidence" value="ECO:0007669"/>
    <property type="project" value="UniProtKB-KW"/>
</dbReference>
<evidence type="ECO:0000256" key="3">
    <source>
        <dbReference type="ARBA" id="ARBA00022989"/>
    </source>
</evidence>
<keyword evidence="4 6" id="KW-0472">Membrane</keyword>
<dbReference type="Proteomes" id="UP000189513">
    <property type="component" value="Unassembled WGS sequence"/>
</dbReference>
<sequence length="81" mass="8863">MAVDIPKTVLKKLIVFTIAMVFGPLVTFFGTQWLFGRNDLVSGGLAALVANVVLVGYLIVAFTEDLPVEHTKEKLDDVKLD</sequence>
<keyword evidence="3 6" id="KW-1133">Transmembrane helix</keyword>
<evidence type="ECO:0000313" key="7">
    <source>
        <dbReference type="EMBL" id="ONH66418.1"/>
    </source>
</evidence>
<protein>
    <submittedName>
        <fullName evidence="7">Vacuolar ATPase assembly integral membrane protein VMA21</fullName>
    </submittedName>
</protein>
<dbReference type="VEuPathDB" id="FungiDB:BON22_3851"/>
<dbReference type="AlphaFoldDB" id="A0A1V2L3B9"/>
<reference evidence="8" key="1">
    <citation type="journal article" date="2017" name="Genome Announc.">
        <title>Genome sequences of Cyberlindnera fabianii 65, Pichia kudriavzevii 129, and Saccharomyces cerevisiae 131 isolated from fermented masau fruits in Zimbabwe.</title>
        <authorList>
            <person name="van Rijswijck I.M.H."/>
            <person name="Derks M.F.L."/>
            <person name="Abee T."/>
            <person name="de Ridder D."/>
            <person name="Smid E.J."/>
        </authorList>
    </citation>
    <scope>NUCLEOTIDE SEQUENCE [LARGE SCALE GENOMIC DNA]</scope>
    <source>
        <strain evidence="8">65</strain>
    </source>
</reference>
<evidence type="ECO:0000256" key="2">
    <source>
        <dbReference type="ARBA" id="ARBA00022824"/>
    </source>
</evidence>
<dbReference type="STRING" id="36022.A0A1V2L3B9"/>
<dbReference type="GO" id="GO:0070072">
    <property type="term" value="P:vacuolar proton-transporting V-type ATPase complex assembly"/>
    <property type="evidence" value="ECO:0007669"/>
    <property type="project" value="InterPro"/>
</dbReference>
<organism evidence="7 8">
    <name type="scientific">Cyberlindnera fabianii</name>
    <name type="common">Yeast</name>
    <name type="synonym">Hansenula fabianii</name>
    <dbReference type="NCBI Taxonomy" id="36022"/>
    <lineage>
        <taxon>Eukaryota</taxon>
        <taxon>Fungi</taxon>
        <taxon>Dikarya</taxon>
        <taxon>Ascomycota</taxon>
        <taxon>Saccharomycotina</taxon>
        <taxon>Saccharomycetes</taxon>
        <taxon>Phaffomycetales</taxon>
        <taxon>Phaffomycetaceae</taxon>
        <taxon>Cyberlindnera</taxon>
    </lineage>
</organism>
<evidence type="ECO:0000256" key="4">
    <source>
        <dbReference type="ARBA" id="ARBA00023136"/>
    </source>
</evidence>
<dbReference type="OMA" id="FGTQWLF"/>
<evidence type="ECO:0000256" key="5">
    <source>
        <dbReference type="ARBA" id="ARBA00023329"/>
    </source>
</evidence>